<protein>
    <submittedName>
        <fullName evidence="3">Zinc finger protein LOC728743 isoform 2</fullName>
    </submittedName>
</protein>
<dbReference type="AlphaFoldDB" id="A0ABD2EF66"/>
<feature type="non-terminal residue" evidence="3">
    <location>
        <position position="1"/>
    </location>
</feature>
<dbReference type="EMBL" id="JBFSEQ010000005">
    <property type="protein sequence ID" value="KAL2777846.1"/>
    <property type="molecule type" value="Genomic_DNA"/>
</dbReference>
<name>A0ABD2EF66_DAUMA</name>
<dbReference type="InterPro" id="IPR013087">
    <property type="entry name" value="Znf_C2H2_type"/>
</dbReference>
<dbReference type="Proteomes" id="UP001610411">
    <property type="component" value="Unassembled WGS sequence"/>
</dbReference>
<evidence type="ECO:0000313" key="3">
    <source>
        <dbReference type="EMBL" id="KAL2777846.1"/>
    </source>
</evidence>
<evidence type="ECO:0000259" key="2">
    <source>
        <dbReference type="PROSITE" id="PS50157"/>
    </source>
</evidence>
<organism evidence="3 4">
    <name type="scientific">Daubentonia madagascariensis</name>
    <name type="common">Aye-aye</name>
    <name type="synonym">Sciurus madagascariensis</name>
    <dbReference type="NCBI Taxonomy" id="31869"/>
    <lineage>
        <taxon>Eukaryota</taxon>
        <taxon>Metazoa</taxon>
        <taxon>Chordata</taxon>
        <taxon>Craniata</taxon>
        <taxon>Vertebrata</taxon>
        <taxon>Euteleostomi</taxon>
        <taxon>Mammalia</taxon>
        <taxon>Eutheria</taxon>
        <taxon>Euarchontoglires</taxon>
        <taxon>Primates</taxon>
        <taxon>Strepsirrhini</taxon>
        <taxon>Chiromyiformes</taxon>
        <taxon>Daubentoniidae</taxon>
        <taxon>Daubentonia</taxon>
    </lineage>
</organism>
<accession>A0ABD2EF66</accession>
<keyword evidence="1" id="KW-0863">Zinc-finger</keyword>
<gene>
    <name evidence="3" type="ORF">WCI35_016064</name>
</gene>
<proteinExistence type="predicted"/>
<dbReference type="GO" id="GO:0008270">
    <property type="term" value="F:zinc ion binding"/>
    <property type="evidence" value="ECO:0007669"/>
    <property type="project" value="UniProtKB-KW"/>
</dbReference>
<dbReference type="PROSITE" id="PS50157">
    <property type="entry name" value="ZINC_FINGER_C2H2_2"/>
    <property type="match status" value="1"/>
</dbReference>
<evidence type="ECO:0000313" key="4">
    <source>
        <dbReference type="Proteomes" id="UP001610411"/>
    </source>
</evidence>
<keyword evidence="4" id="KW-1185">Reference proteome</keyword>
<feature type="domain" description="C2H2-type" evidence="2">
    <location>
        <begin position="68"/>
        <end position="95"/>
    </location>
</feature>
<keyword evidence="1" id="KW-0479">Metal-binding</keyword>
<evidence type="ECO:0000256" key="1">
    <source>
        <dbReference type="PROSITE-ProRule" id="PRU00042"/>
    </source>
</evidence>
<dbReference type="Gene3D" id="3.30.160.60">
    <property type="entry name" value="Classic Zinc Finger"/>
    <property type="match status" value="1"/>
</dbReference>
<keyword evidence="1" id="KW-0862">Zinc</keyword>
<reference evidence="3 4" key="1">
    <citation type="journal article" date="2024" name="G3 (Bethesda)">
        <title>A hybrid genome assembly of the endangered aye-aye (Daubentonia madagascariensis).</title>
        <authorList>
            <person name="Versoza C.J."/>
            <person name="Pfeifer S.P."/>
        </authorList>
    </citation>
    <scope>NUCLEOTIDE SEQUENCE [LARGE SCALE GENOMIC DNA]</scope>
    <source>
        <strain evidence="3">6821</strain>
    </source>
</reference>
<sequence length="95" mass="10079">DRAGVLWGRVPCGGRGGGVWGTSEAWSSTTLRRSSPTAARCVARPSRSSPAWCGTRRRTPGAGRAAAFVCPECGKAFSVKHNLEMQSGQDLMTQK</sequence>
<feature type="non-terminal residue" evidence="3">
    <location>
        <position position="95"/>
    </location>
</feature>
<comment type="caution">
    <text evidence="3">The sequence shown here is derived from an EMBL/GenBank/DDBJ whole genome shotgun (WGS) entry which is preliminary data.</text>
</comment>